<gene>
    <name evidence="2" type="ORF">CLV58_109252</name>
</gene>
<accession>A0A2T0SYP2</accession>
<proteinExistence type="predicted"/>
<dbReference type="SUPFAM" id="SSF52540">
    <property type="entry name" value="P-loop containing nucleoside triphosphate hydrolases"/>
    <property type="match status" value="1"/>
</dbReference>
<dbReference type="Gene3D" id="3.40.50.300">
    <property type="entry name" value="P-loop containing nucleotide triphosphate hydrolases"/>
    <property type="match status" value="1"/>
</dbReference>
<name>A0A2T0SYP2_9BACT</name>
<evidence type="ECO:0000313" key="3">
    <source>
        <dbReference type="Proteomes" id="UP000238375"/>
    </source>
</evidence>
<dbReference type="RefSeq" id="WP_106138249.1">
    <property type="nucleotide sequence ID" value="NZ_PVTE01000009.1"/>
</dbReference>
<evidence type="ECO:0000256" key="1">
    <source>
        <dbReference type="SAM" id="MobiDB-lite"/>
    </source>
</evidence>
<sequence length="389" mass="44085">MAQSISEYILAQQDKKFVGIPLPLERLNKLINGMDKGDFWIITGPTGTFKSSFLMGAMVIPAVEWVLDHLADGLDIKVFYYLLEESVQDLLIRITSYLFQREYGMTVSEDKLHGRGENKLSDEERAKLPGIQVLIDRLLTKIEIIDTIRYPYGMYLHTGEWLLTQGKLVKDSKGHETYVPNNPNQYCLFVVDHVLDLQPETEKGTGKQKSLFQAIEDLAVKYCMSLKNKYRAIPILVQHQTNIGDSIQLNLKGETMDAKLSPSLAELAENKGTARRATHVISLFNPATYELGKYRKYAGLQELKDNFLYLEILKNRRGPKKVGGGLWVEPVSKNFEEFPRADEITEIQQFISRKRNVFGPTNGPQGGRHTGPRPIPPNLFDLVDLKNAG</sequence>
<evidence type="ECO:0000313" key="2">
    <source>
        <dbReference type="EMBL" id="PRY38525.1"/>
    </source>
</evidence>
<evidence type="ECO:0008006" key="4">
    <source>
        <dbReference type="Google" id="ProtNLM"/>
    </source>
</evidence>
<dbReference type="AlphaFoldDB" id="A0A2T0SYP2"/>
<reference evidence="2 3" key="1">
    <citation type="submission" date="2018-03" db="EMBL/GenBank/DDBJ databases">
        <title>Genomic Encyclopedia of Archaeal and Bacterial Type Strains, Phase II (KMG-II): from individual species to whole genera.</title>
        <authorList>
            <person name="Goeker M."/>
        </authorList>
    </citation>
    <scope>NUCLEOTIDE SEQUENCE [LARGE SCALE GENOMIC DNA]</scope>
    <source>
        <strain evidence="2 3">DSM 28354</strain>
    </source>
</reference>
<feature type="region of interest" description="Disordered" evidence="1">
    <location>
        <begin position="356"/>
        <end position="378"/>
    </location>
</feature>
<dbReference type="InterPro" id="IPR027417">
    <property type="entry name" value="P-loop_NTPase"/>
</dbReference>
<organism evidence="2 3">
    <name type="scientific">Spirosoma oryzae</name>
    <dbReference type="NCBI Taxonomy" id="1469603"/>
    <lineage>
        <taxon>Bacteria</taxon>
        <taxon>Pseudomonadati</taxon>
        <taxon>Bacteroidota</taxon>
        <taxon>Cytophagia</taxon>
        <taxon>Cytophagales</taxon>
        <taxon>Cytophagaceae</taxon>
        <taxon>Spirosoma</taxon>
    </lineage>
</organism>
<protein>
    <recommendedName>
        <fullName evidence="4">SF4 helicase domain-containing protein</fullName>
    </recommendedName>
</protein>
<comment type="caution">
    <text evidence="2">The sequence shown here is derived from an EMBL/GenBank/DDBJ whole genome shotgun (WGS) entry which is preliminary data.</text>
</comment>
<keyword evidence="3" id="KW-1185">Reference proteome</keyword>
<dbReference type="EMBL" id="PVTE01000009">
    <property type="protein sequence ID" value="PRY38525.1"/>
    <property type="molecule type" value="Genomic_DNA"/>
</dbReference>
<dbReference type="Proteomes" id="UP000238375">
    <property type="component" value="Unassembled WGS sequence"/>
</dbReference>